<gene>
    <name evidence="2" type="ORF">C8A03DRAFT_14746</name>
</gene>
<protein>
    <submittedName>
        <fullName evidence="2">Kinase-like domain-containing protein</fullName>
    </submittedName>
</protein>
<reference evidence="2" key="1">
    <citation type="journal article" date="2023" name="Mol. Phylogenet. Evol.">
        <title>Genome-scale phylogeny and comparative genomics of the fungal order Sordariales.</title>
        <authorList>
            <person name="Hensen N."/>
            <person name="Bonometti L."/>
            <person name="Westerberg I."/>
            <person name="Brannstrom I.O."/>
            <person name="Guillou S."/>
            <person name="Cros-Aarteil S."/>
            <person name="Calhoun S."/>
            <person name="Haridas S."/>
            <person name="Kuo A."/>
            <person name="Mondo S."/>
            <person name="Pangilinan J."/>
            <person name="Riley R."/>
            <person name="LaButti K."/>
            <person name="Andreopoulos B."/>
            <person name="Lipzen A."/>
            <person name="Chen C."/>
            <person name="Yan M."/>
            <person name="Daum C."/>
            <person name="Ng V."/>
            <person name="Clum A."/>
            <person name="Steindorff A."/>
            <person name="Ohm R.A."/>
            <person name="Martin F."/>
            <person name="Silar P."/>
            <person name="Natvig D.O."/>
            <person name="Lalanne C."/>
            <person name="Gautier V."/>
            <person name="Ament-Velasquez S.L."/>
            <person name="Kruys A."/>
            <person name="Hutchinson M.I."/>
            <person name="Powell A.J."/>
            <person name="Barry K."/>
            <person name="Miller A.N."/>
            <person name="Grigoriev I.V."/>
            <person name="Debuchy R."/>
            <person name="Gladieux P."/>
            <person name="Hiltunen Thoren M."/>
            <person name="Johannesson H."/>
        </authorList>
    </citation>
    <scope>NUCLEOTIDE SEQUENCE</scope>
    <source>
        <strain evidence="2">CBS 532.94</strain>
    </source>
</reference>
<name>A0AAN7HEH4_9PEZI</name>
<dbReference type="Pfam" id="PF00069">
    <property type="entry name" value="Pkinase"/>
    <property type="match status" value="1"/>
</dbReference>
<dbReference type="SUPFAM" id="SSF56112">
    <property type="entry name" value="Protein kinase-like (PK-like)"/>
    <property type="match status" value="1"/>
</dbReference>
<dbReference type="PROSITE" id="PS50011">
    <property type="entry name" value="PROTEIN_KINASE_DOM"/>
    <property type="match status" value="1"/>
</dbReference>
<organism evidence="2 3">
    <name type="scientific">Achaetomium macrosporum</name>
    <dbReference type="NCBI Taxonomy" id="79813"/>
    <lineage>
        <taxon>Eukaryota</taxon>
        <taxon>Fungi</taxon>
        <taxon>Dikarya</taxon>
        <taxon>Ascomycota</taxon>
        <taxon>Pezizomycotina</taxon>
        <taxon>Sordariomycetes</taxon>
        <taxon>Sordariomycetidae</taxon>
        <taxon>Sordariales</taxon>
        <taxon>Chaetomiaceae</taxon>
        <taxon>Achaetomium</taxon>
    </lineage>
</organism>
<comment type="caution">
    <text evidence="2">The sequence shown here is derived from an EMBL/GenBank/DDBJ whole genome shotgun (WGS) entry which is preliminary data.</text>
</comment>
<dbReference type="Proteomes" id="UP001303760">
    <property type="component" value="Unassembled WGS sequence"/>
</dbReference>
<dbReference type="InterPro" id="IPR011009">
    <property type="entry name" value="Kinase-like_dom_sf"/>
</dbReference>
<dbReference type="EMBL" id="MU860082">
    <property type="protein sequence ID" value="KAK4238820.1"/>
    <property type="molecule type" value="Genomic_DNA"/>
</dbReference>
<dbReference type="GO" id="GO:0004672">
    <property type="term" value="F:protein kinase activity"/>
    <property type="evidence" value="ECO:0007669"/>
    <property type="project" value="InterPro"/>
</dbReference>
<proteinExistence type="predicted"/>
<reference evidence="2" key="2">
    <citation type="submission" date="2023-05" db="EMBL/GenBank/DDBJ databases">
        <authorList>
            <consortium name="Lawrence Berkeley National Laboratory"/>
            <person name="Steindorff A."/>
            <person name="Hensen N."/>
            <person name="Bonometti L."/>
            <person name="Westerberg I."/>
            <person name="Brannstrom I.O."/>
            <person name="Guillou S."/>
            <person name="Cros-Aarteil S."/>
            <person name="Calhoun S."/>
            <person name="Haridas S."/>
            <person name="Kuo A."/>
            <person name="Mondo S."/>
            <person name="Pangilinan J."/>
            <person name="Riley R."/>
            <person name="Labutti K."/>
            <person name="Andreopoulos B."/>
            <person name="Lipzen A."/>
            <person name="Chen C."/>
            <person name="Yanf M."/>
            <person name="Daum C."/>
            <person name="Ng V."/>
            <person name="Clum A."/>
            <person name="Ohm R."/>
            <person name="Martin F."/>
            <person name="Silar P."/>
            <person name="Natvig D."/>
            <person name="Lalanne C."/>
            <person name="Gautier V."/>
            <person name="Ament-Velasquez S.L."/>
            <person name="Kruys A."/>
            <person name="Hutchinson M.I."/>
            <person name="Powell A.J."/>
            <person name="Barry K."/>
            <person name="Miller A.N."/>
            <person name="Grigoriev I.V."/>
            <person name="Debuchy R."/>
            <person name="Gladieux P."/>
            <person name="Thoren M.H."/>
            <person name="Johannesson H."/>
        </authorList>
    </citation>
    <scope>NUCLEOTIDE SEQUENCE</scope>
    <source>
        <strain evidence="2">CBS 532.94</strain>
    </source>
</reference>
<dbReference type="InterPro" id="IPR000719">
    <property type="entry name" value="Prot_kinase_dom"/>
</dbReference>
<keyword evidence="3" id="KW-1185">Reference proteome</keyword>
<dbReference type="Gene3D" id="1.10.510.10">
    <property type="entry name" value="Transferase(Phosphotransferase) domain 1"/>
    <property type="match status" value="1"/>
</dbReference>
<accession>A0AAN7HEH4</accession>
<keyword evidence="2" id="KW-0418">Kinase</keyword>
<dbReference type="GO" id="GO:0005524">
    <property type="term" value="F:ATP binding"/>
    <property type="evidence" value="ECO:0007669"/>
    <property type="project" value="InterPro"/>
</dbReference>
<evidence type="ECO:0000313" key="2">
    <source>
        <dbReference type="EMBL" id="KAK4238820.1"/>
    </source>
</evidence>
<feature type="domain" description="Protein kinase" evidence="1">
    <location>
        <begin position="61"/>
        <end position="254"/>
    </location>
</feature>
<sequence length="254" mass="28983">MEIVEQGECFVEKDNDFVFGHTKIILRRKDDGKYFFARSPGRMDTVTPDNIKGPELIEIPAEIIWPVFNSKFTQASQPLPERTYVKRPRLLVYDDAPASQEYSKQLLREIDICELLAKHPHPNLVEYLGCVVEEGRMVGLCLKRYDMTLWEKVDSGVAFDRKSCLQGIEDGLNHLHRLGLIHNDLNPRNIMVDKDGAHPVIIGFDSCRREGEELGLKGGIAGWGKEGITHASRENDFYALSLIRGFLMKENLRN</sequence>
<evidence type="ECO:0000259" key="1">
    <source>
        <dbReference type="PROSITE" id="PS50011"/>
    </source>
</evidence>
<keyword evidence="2" id="KW-0808">Transferase</keyword>
<dbReference type="AlphaFoldDB" id="A0AAN7HEH4"/>
<evidence type="ECO:0000313" key="3">
    <source>
        <dbReference type="Proteomes" id="UP001303760"/>
    </source>
</evidence>